<keyword evidence="2" id="KW-1185">Reference proteome</keyword>
<organism evidence="1 2">
    <name type="scientific">Algoriphagus alkaliphilus</name>
    <dbReference type="NCBI Taxonomy" id="279824"/>
    <lineage>
        <taxon>Bacteria</taxon>
        <taxon>Pseudomonadati</taxon>
        <taxon>Bacteroidota</taxon>
        <taxon>Cytophagia</taxon>
        <taxon>Cytophagales</taxon>
        <taxon>Cyclobacteriaceae</taxon>
        <taxon>Algoriphagus</taxon>
    </lineage>
</organism>
<accession>A0A1G5YU12</accession>
<gene>
    <name evidence="1" type="ORF">SAMN03080617_02845</name>
</gene>
<evidence type="ECO:0008006" key="3">
    <source>
        <dbReference type="Google" id="ProtNLM"/>
    </source>
</evidence>
<reference evidence="2" key="1">
    <citation type="submission" date="2016-10" db="EMBL/GenBank/DDBJ databases">
        <authorList>
            <person name="Varghese N."/>
            <person name="Submissions S."/>
        </authorList>
    </citation>
    <scope>NUCLEOTIDE SEQUENCE [LARGE SCALE GENOMIC DNA]</scope>
    <source>
        <strain evidence="2">DSM 22703</strain>
    </source>
</reference>
<dbReference type="EMBL" id="FMXE01000020">
    <property type="protein sequence ID" value="SDA85934.1"/>
    <property type="molecule type" value="Genomic_DNA"/>
</dbReference>
<dbReference type="PROSITE" id="PS51257">
    <property type="entry name" value="PROKAR_LIPOPROTEIN"/>
    <property type="match status" value="1"/>
</dbReference>
<evidence type="ECO:0000313" key="1">
    <source>
        <dbReference type="EMBL" id="SDA85934.1"/>
    </source>
</evidence>
<protein>
    <recommendedName>
        <fullName evidence="3">DUF903 domain-containing protein</fullName>
    </recommendedName>
</protein>
<dbReference type="Gene3D" id="2.30.30.100">
    <property type="match status" value="1"/>
</dbReference>
<sequence>MRKLYFFFAFILFAACEELVDVKRIEGPCTIQLVKGGTITTQEAIEILKATGTITYRDEDGKLWSIPADEYLTYSCGN</sequence>
<dbReference type="AlphaFoldDB" id="A0A1G5YU12"/>
<evidence type="ECO:0000313" key="2">
    <source>
        <dbReference type="Proteomes" id="UP000198756"/>
    </source>
</evidence>
<name>A0A1G5YU12_9BACT</name>
<dbReference type="OrthoDB" id="827672at2"/>
<proteinExistence type="predicted"/>
<dbReference type="RefSeq" id="WP_092731081.1">
    <property type="nucleotide sequence ID" value="NZ_FMXE01000020.1"/>
</dbReference>
<dbReference type="Proteomes" id="UP000198756">
    <property type="component" value="Unassembled WGS sequence"/>
</dbReference>